<gene>
    <name evidence="3" type="ORF">Gohar_026575</name>
</gene>
<feature type="compositionally biased region" description="Basic and acidic residues" evidence="2">
    <location>
        <begin position="99"/>
        <end position="108"/>
    </location>
</feature>
<accession>A0A7J9HS34</accession>
<keyword evidence="4" id="KW-1185">Reference proteome</keyword>
<dbReference type="EMBL" id="JABFAD010000011">
    <property type="protein sequence ID" value="MBA0812626.1"/>
    <property type="molecule type" value="Genomic_DNA"/>
</dbReference>
<sequence>MKEQLKEFVVEALSSNLDAMKGVFNTVVNNLIEKNDALEAMVTTWKEKIVELKGELTVYKGINELTKATIEAESFVKLGCKKDKFDSFKLKEMSNGGGNHEEEHDKNNNDGSAMNGVNMKPHNEKKKTNDHLRSKKNEKKLI</sequence>
<name>A0A7J9HS34_9ROSI</name>
<evidence type="ECO:0000256" key="1">
    <source>
        <dbReference type="SAM" id="Coils"/>
    </source>
</evidence>
<protein>
    <submittedName>
        <fullName evidence="3">Uncharacterized protein</fullName>
    </submittedName>
</protein>
<dbReference type="OrthoDB" id="1001125at2759"/>
<feature type="coiled-coil region" evidence="1">
    <location>
        <begin position="28"/>
        <end position="55"/>
    </location>
</feature>
<evidence type="ECO:0000313" key="3">
    <source>
        <dbReference type="EMBL" id="MBA0812626.1"/>
    </source>
</evidence>
<proteinExistence type="predicted"/>
<dbReference type="Proteomes" id="UP000593560">
    <property type="component" value="Unassembled WGS sequence"/>
</dbReference>
<keyword evidence="1" id="KW-0175">Coiled coil</keyword>
<dbReference type="AlphaFoldDB" id="A0A7J9HS34"/>
<feature type="region of interest" description="Disordered" evidence="2">
    <location>
        <begin position="91"/>
        <end position="142"/>
    </location>
</feature>
<organism evidence="3 4">
    <name type="scientific">Gossypium harknessii</name>
    <dbReference type="NCBI Taxonomy" id="34285"/>
    <lineage>
        <taxon>Eukaryota</taxon>
        <taxon>Viridiplantae</taxon>
        <taxon>Streptophyta</taxon>
        <taxon>Embryophyta</taxon>
        <taxon>Tracheophyta</taxon>
        <taxon>Spermatophyta</taxon>
        <taxon>Magnoliopsida</taxon>
        <taxon>eudicotyledons</taxon>
        <taxon>Gunneridae</taxon>
        <taxon>Pentapetalae</taxon>
        <taxon>rosids</taxon>
        <taxon>malvids</taxon>
        <taxon>Malvales</taxon>
        <taxon>Malvaceae</taxon>
        <taxon>Malvoideae</taxon>
        <taxon>Gossypium</taxon>
    </lineage>
</organism>
<evidence type="ECO:0000256" key="2">
    <source>
        <dbReference type="SAM" id="MobiDB-lite"/>
    </source>
</evidence>
<reference evidence="3 4" key="1">
    <citation type="journal article" date="2019" name="Genome Biol. Evol.">
        <title>Insights into the evolution of the New World diploid cottons (Gossypium, subgenus Houzingenia) based on genome sequencing.</title>
        <authorList>
            <person name="Grover C.E."/>
            <person name="Arick M.A. 2nd"/>
            <person name="Thrash A."/>
            <person name="Conover J.L."/>
            <person name="Sanders W.S."/>
            <person name="Peterson D.G."/>
            <person name="Frelichowski J.E."/>
            <person name="Scheffler J.A."/>
            <person name="Scheffler B.E."/>
            <person name="Wendel J.F."/>
        </authorList>
    </citation>
    <scope>NUCLEOTIDE SEQUENCE [LARGE SCALE GENOMIC DNA]</scope>
    <source>
        <strain evidence="3">0</strain>
        <tissue evidence="3">Leaf</tissue>
    </source>
</reference>
<comment type="caution">
    <text evidence="3">The sequence shown here is derived from an EMBL/GenBank/DDBJ whole genome shotgun (WGS) entry which is preliminary data.</text>
</comment>
<feature type="compositionally biased region" description="Basic residues" evidence="2">
    <location>
        <begin position="133"/>
        <end position="142"/>
    </location>
</feature>
<evidence type="ECO:0000313" key="4">
    <source>
        <dbReference type="Proteomes" id="UP000593560"/>
    </source>
</evidence>